<name>A0ABZ2M9T1_9BACT</name>
<feature type="transmembrane region" description="Helical" evidence="1">
    <location>
        <begin position="12"/>
        <end position="33"/>
    </location>
</feature>
<reference evidence="2 3" key="1">
    <citation type="submission" date="2021-12" db="EMBL/GenBank/DDBJ databases">
        <title>Discovery of the Pendulisporaceae a myxobacterial family with distinct sporulation behavior and unique specialized metabolism.</title>
        <authorList>
            <person name="Garcia R."/>
            <person name="Popoff A."/>
            <person name="Bader C.D."/>
            <person name="Loehr J."/>
            <person name="Walesch S."/>
            <person name="Walt C."/>
            <person name="Boldt J."/>
            <person name="Bunk B."/>
            <person name="Haeckl F.J.F.P.J."/>
            <person name="Gunesch A.P."/>
            <person name="Birkelbach J."/>
            <person name="Nuebel U."/>
            <person name="Pietschmann T."/>
            <person name="Bach T."/>
            <person name="Mueller R."/>
        </authorList>
    </citation>
    <scope>NUCLEOTIDE SEQUENCE [LARGE SCALE GENOMIC DNA]</scope>
    <source>
        <strain evidence="2 3">MSr11954</strain>
    </source>
</reference>
<dbReference type="RefSeq" id="WP_394828864.1">
    <property type="nucleotide sequence ID" value="NZ_CP089984.1"/>
</dbReference>
<dbReference type="InterPro" id="IPR027056">
    <property type="entry name" value="Gluconate_2DH_su3"/>
</dbReference>
<evidence type="ECO:0000313" key="3">
    <source>
        <dbReference type="Proteomes" id="UP001370348"/>
    </source>
</evidence>
<dbReference type="Proteomes" id="UP001370348">
    <property type="component" value="Chromosome"/>
</dbReference>
<dbReference type="Pfam" id="PF13618">
    <property type="entry name" value="Gluconate_2-dh3"/>
    <property type="match status" value="1"/>
</dbReference>
<protein>
    <submittedName>
        <fullName evidence="2">Gluconate 2-dehydrogenase subunit 3 family protein</fullName>
    </submittedName>
</protein>
<dbReference type="InterPro" id="IPR006311">
    <property type="entry name" value="TAT_signal"/>
</dbReference>
<keyword evidence="1" id="KW-0472">Membrane</keyword>
<accession>A0ABZ2M9T1</accession>
<keyword evidence="3" id="KW-1185">Reference proteome</keyword>
<evidence type="ECO:0000256" key="1">
    <source>
        <dbReference type="SAM" id="Phobius"/>
    </source>
</evidence>
<dbReference type="EMBL" id="CP089984">
    <property type="protein sequence ID" value="WXB19240.1"/>
    <property type="molecule type" value="Genomic_DNA"/>
</dbReference>
<dbReference type="PROSITE" id="PS51318">
    <property type="entry name" value="TAT"/>
    <property type="match status" value="1"/>
</dbReference>
<keyword evidence="1" id="KW-0812">Transmembrane</keyword>
<organism evidence="2 3">
    <name type="scientific">Pendulispora albinea</name>
    <dbReference type="NCBI Taxonomy" id="2741071"/>
    <lineage>
        <taxon>Bacteria</taxon>
        <taxon>Pseudomonadati</taxon>
        <taxon>Myxococcota</taxon>
        <taxon>Myxococcia</taxon>
        <taxon>Myxococcales</taxon>
        <taxon>Sorangiineae</taxon>
        <taxon>Pendulisporaceae</taxon>
        <taxon>Pendulispora</taxon>
    </lineage>
</organism>
<gene>
    <name evidence="2" type="ORF">LZC94_18640</name>
</gene>
<keyword evidence="1" id="KW-1133">Transmembrane helix</keyword>
<sequence length="192" mass="21297">MRSNGLVNRRRFLLQLGVVGGALLATGSVVAFFRTRGYAIAPERERSLLSLSAWQLIVVEQAARRMAASDESADVVPTTDETDVAGFIDAYGAKLPEDMRRDLFRFFAYLEHLAPLCLQLGSRFSRLAPADQDRVLASLETSDMPLLRAGFQGLKALVFMGYYRDPRTWRIAGYPGPWLNRPEGAGKERDGG</sequence>
<evidence type="ECO:0000313" key="2">
    <source>
        <dbReference type="EMBL" id="WXB19240.1"/>
    </source>
</evidence>
<proteinExistence type="predicted"/>